<dbReference type="InterPro" id="IPR001680">
    <property type="entry name" value="WD40_rpt"/>
</dbReference>
<dbReference type="GO" id="GO:0005737">
    <property type="term" value="C:cytoplasm"/>
    <property type="evidence" value="ECO:0007669"/>
    <property type="project" value="TreeGrafter"/>
</dbReference>
<evidence type="ECO:0000313" key="6">
    <source>
        <dbReference type="Proteomes" id="UP000269721"/>
    </source>
</evidence>
<dbReference type="SUPFAM" id="SSF50978">
    <property type="entry name" value="WD40 repeat-like"/>
    <property type="match status" value="1"/>
</dbReference>
<dbReference type="PROSITE" id="PS00678">
    <property type="entry name" value="WD_REPEATS_1"/>
    <property type="match status" value="2"/>
</dbReference>
<organism evidence="5 6">
    <name type="scientific">Blyttiomyces helicus</name>
    <dbReference type="NCBI Taxonomy" id="388810"/>
    <lineage>
        <taxon>Eukaryota</taxon>
        <taxon>Fungi</taxon>
        <taxon>Fungi incertae sedis</taxon>
        <taxon>Chytridiomycota</taxon>
        <taxon>Chytridiomycota incertae sedis</taxon>
        <taxon>Chytridiomycetes</taxon>
        <taxon>Chytridiomycetes incertae sedis</taxon>
        <taxon>Blyttiomyces</taxon>
    </lineage>
</organism>
<dbReference type="SMART" id="SM00320">
    <property type="entry name" value="WD40"/>
    <property type="match status" value="7"/>
</dbReference>
<dbReference type="GO" id="GO:0010992">
    <property type="term" value="P:ubiquitin recycling"/>
    <property type="evidence" value="ECO:0007669"/>
    <property type="project" value="TreeGrafter"/>
</dbReference>
<dbReference type="PANTHER" id="PTHR19849">
    <property type="entry name" value="PHOSPHOLIPASE A-2-ACTIVATING PROTEIN"/>
    <property type="match status" value="1"/>
</dbReference>
<evidence type="ECO:0000256" key="2">
    <source>
        <dbReference type="ARBA" id="ARBA00022737"/>
    </source>
</evidence>
<feature type="compositionally biased region" description="Acidic residues" evidence="4">
    <location>
        <begin position="382"/>
        <end position="394"/>
    </location>
</feature>
<dbReference type="PROSITE" id="PS50294">
    <property type="entry name" value="WD_REPEATS_REGION"/>
    <property type="match status" value="4"/>
</dbReference>
<dbReference type="Proteomes" id="UP000269721">
    <property type="component" value="Unassembled WGS sequence"/>
</dbReference>
<evidence type="ECO:0000256" key="4">
    <source>
        <dbReference type="SAM" id="MobiDB-lite"/>
    </source>
</evidence>
<dbReference type="GO" id="GO:0005634">
    <property type="term" value="C:nucleus"/>
    <property type="evidence" value="ECO:0007669"/>
    <property type="project" value="TreeGrafter"/>
</dbReference>
<dbReference type="InterPro" id="IPR020472">
    <property type="entry name" value="WD40_PAC1"/>
</dbReference>
<evidence type="ECO:0000313" key="5">
    <source>
        <dbReference type="EMBL" id="RKO87625.1"/>
    </source>
</evidence>
<keyword evidence="2" id="KW-0677">Repeat</keyword>
<dbReference type="PRINTS" id="PR00320">
    <property type="entry name" value="GPROTEINBRPT"/>
</dbReference>
<gene>
    <name evidence="5" type="ORF">BDK51DRAFT_20971</name>
</gene>
<dbReference type="InterPro" id="IPR015943">
    <property type="entry name" value="WD40/YVTN_repeat-like_dom_sf"/>
</dbReference>
<dbReference type="Gene3D" id="2.130.10.10">
    <property type="entry name" value="YVTN repeat-like/Quinoprotein amine dehydrogenase"/>
    <property type="match status" value="1"/>
</dbReference>
<keyword evidence="1 3" id="KW-0853">WD repeat</keyword>
<dbReference type="GO" id="GO:0043130">
    <property type="term" value="F:ubiquitin binding"/>
    <property type="evidence" value="ECO:0007669"/>
    <property type="project" value="TreeGrafter"/>
</dbReference>
<proteinExistence type="predicted"/>
<dbReference type="InterPro" id="IPR019775">
    <property type="entry name" value="WD40_repeat_CS"/>
</dbReference>
<feature type="repeat" description="WD" evidence="3">
    <location>
        <begin position="252"/>
        <end position="291"/>
    </location>
</feature>
<dbReference type="PROSITE" id="PS50082">
    <property type="entry name" value="WD_REPEATS_2"/>
    <property type="match status" value="5"/>
</dbReference>
<evidence type="ECO:0000256" key="1">
    <source>
        <dbReference type="ARBA" id="ARBA00022574"/>
    </source>
</evidence>
<dbReference type="EMBL" id="KZ997284">
    <property type="protein sequence ID" value="RKO87625.1"/>
    <property type="molecule type" value="Genomic_DNA"/>
</dbReference>
<dbReference type="PANTHER" id="PTHR19849:SF1">
    <property type="entry name" value="F-BOX_WD REPEAT-CONTAINING PROTEIN 7"/>
    <property type="match status" value="1"/>
</dbReference>
<feature type="repeat" description="WD" evidence="3">
    <location>
        <begin position="210"/>
        <end position="251"/>
    </location>
</feature>
<feature type="repeat" description="WD" evidence="3">
    <location>
        <begin position="170"/>
        <end position="209"/>
    </location>
</feature>
<dbReference type="InterPro" id="IPR036322">
    <property type="entry name" value="WD40_repeat_dom_sf"/>
</dbReference>
<dbReference type="Pfam" id="PF00400">
    <property type="entry name" value="WD40"/>
    <property type="match status" value="7"/>
</dbReference>
<keyword evidence="6" id="KW-1185">Reference proteome</keyword>
<dbReference type="AlphaFoldDB" id="A0A4P9W865"/>
<dbReference type="CDD" id="cd00200">
    <property type="entry name" value="WD40"/>
    <property type="match status" value="1"/>
</dbReference>
<accession>A0A4P9W865</accession>
<reference evidence="6" key="1">
    <citation type="journal article" date="2018" name="Nat. Microbiol.">
        <title>Leveraging single-cell genomics to expand the fungal tree of life.</title>
        <authorList>
            <person name="Ahrendt S.R."/>
            <person name="Quandt C.A."/>
            <person name="Ciobanu D."/>
            <person name="Clum A."/>
            <person name="Salamov A."/>
            <person name="Andreopoulos B."/>
            <person name="Cheng J.F."/>
            <person name="Woyke T."/>
            <person name="Pelin A."/>
            <person name="Henrissat B."/>
            <person name="Reynolds N.K."/>
            <person name="Benny G.L."/>
            <person name="Smith M.E."/>
            <person name="James T.Y."/>
            <person name="Grigoriev I.V."/>
        </authorList>
    </citation>
    <scope>NUCLEOTIDE SEQUENCE [LARGE SCALE GENOMIC DNA]</scope>
</reference>
<feature type="region of interest" description="Disordered" evidence="4">
    <location>
        <begin position="375"/>
        <end position="394"/>
    </location>
</feature>
<protein>
    <submittedName>
        <fullName evidence="5">WD40-repeat-containing domain protein</fullName>
    </submittedName>
</protein>
<dbReference type="OrthoDB" id="190105at2759"/>
<sequence>MSNISPNSRYRQLSFPGHGSSVVSCLQFDAEKIVSGSDDKEIHIYDTTTGALRQRLRGHEGGVWALQYHRDALVSGSRDRCVRVWDMDTGECTHIFEGHTSTVRCLLLIIPALEAETGRLEPSVPLIVTGSRDSTLRVWRLPDPKISPPFIPSSPPDPEPPHNPYFLHILSGHISNVRAIAGAGNVLVSGSYDSTVRVWDLESGRAVHVLRGHRDKVYSVGYCHELRRAASGSMDATVRVWCTRTGVELFNLEGHTSLVGLLELTPTHLISASADSTLRIWSPLTGACLATLTGHTASITCFHHLPSLNCIISGSDGGLKLWELASPTPRFLRNLVGRVQGVWRAMMDERRLVAAVQREGGRTWFEVLDFGGEGEGRVEGVGDGDGDGSGEGDR</sequence>
<dbReference type="GO" id="GO:0043161">
    <property type="term" value="P:proteasome-mediated ubiquitin-dependent protein catabolic process"/>
    <property type="evidence" value="ECO:0007669"/>
    <property type="project" value="TreeGrafter"/>
</dbReference>
<name>A0A4P9W865_9FUNG</name>
<evidence type="ECO:0000256" key="3">
    <source>
        <dbReference type="PROSITE-ProRule" id="PRU00221"/>
    </source>
</evidence>
<feature type="repeat" description="WD" evidence="3">
    <location>
        <begin position="56"/>
        <end position="95"/>
    </location>
</feature>
<feature type="repeat" description="WD" evidence="3">
    <location>
        <begin position="122"/>
        <end position="141"/>
    </location>
</feature>